<evidence type="ECO:0000256" key="4">
    <source>
        <dbReference type="ARBA" id="ARBA00022989"/>
    </source>
</evidence>
<dbReference type="GeneID" id="81372098"/>
<comment type="similarity">
    <text evidence="2">Belongs to the amino acid/polyamine transporter 2 family.</text>
</comment>
<keyword evidence="9" id="KW-1185">Reference proteome</keyword>
<keyword evidence="4 6" id="KW-1133">Transmembrane helix</keyword>
<dbReference type="InterPro" id="IPR013057">
    <property type="entry name" value="AA_transpt_TM"/>
</dbReference>
<gene>
    <name evidence="8" type="ORF">N7509_008481</name>
</gene>
<evidence type="ECO:0000313" key="9">
    <source>
        <dbReference type="Proteomes" id="UP001147747"/>
    </source>
</evidence>
<evidence type="ECO:0000259" key="7">
    <source>
        <dbReference type="Pfam" id="PF01490"/>
    </source>
</evidence>
<feature type="transmembrane region" description="Helical" evidence="6">
    <location>
        <begin position="432"/>
        <end position="453"/>
    </location>
</feature>
<accession>A0A9X0B2P9</accession>
<feature type="domain" description="Amino acid transporter transmembrane" evidence="7">
    <location>
        <begin position="56"/>
        <end position="449"/>
    </location>
</feature>
<comment type="subcellular location">
    <subcellularLocation>
        <location evidence="1">Membrane</location>
        <topology evidence="1">Multi-pass membrane protein</topology>
    </subcellularLocation>
</comment>
<feature type="transmembrane region" description="Helical" evidence="6">
    <location>
        <begin position="277"/>
        <end position="298"/>
    </location>
</feature>
<sequence length="470" mass="50303">MNNCGESCTDKKFLEKKSNTDPDATASIGVMSEGTDVIRDNPEMQKIIAGDAHFHRLGWKRLTIILIINAIALGSLSLPAAFASLGMVAGVLVCVGIGFIAIYTSLVIGKVKLKFPAVAHYVDIGRLMMGGFGAILVGFMFVTGAILVIGSHCLTGAIALATITQSSICSVVFSVISAILLLLLAIPPSFAELAFLAYIDFASIILAIGVTIIATGIQRGSMDADTANEWSAWPKPNLTISEAFVSVSSIIFSYSFAVAQPSVMHEMHTPKDFKKAIWALGLTEIVVYTLTGAIIYWNVGQYVQSPALLSGGATISRIVFGIALPVIFISGSISTTVLCRYIHGHIYKDSVVQYINTKKGWATWLGAVTIITLAAWLIAELIPFFSELLSLVGALFISGFSFYLPPVMWFVLLKEGSWYDRENIQSAVCNGIVFLIGITVLGCGTYASIVGMIQKFDSGSVGRPFSCSSQ</sequence>
<dbReference type="Pfam" id="PF01490">
    <property type="entry name" value="Aa_trans"/>
    <property type="match status" value="1"/>
</dbReference>
<feature type="transmembrane region" description="Helical" evidence="6">
    <location>
        <begin position="318"/>
        <end position="339"/>
    </location>
</feature>
<feature type="transmembrane region" description="Helical" evidence="6">
    <location>
        <begin position="157"/>
        <end position="186"/>
    </location>
</feature>
<dbReference type="AlphaFoldDB" id="A0A9X0B2P9"/>
<dbReference type="GO" id="GO:0016020">
    <property type="term" value="C:membrane"/>
    <property type="evidence" value="ECO:0007669"/>
    <property type="project" value="UniProtKB-SubCell"/>
</dbReference>
<keyword evidence="3 6" id="KW-0812">Transmembrane</keyword>
<name>A0A9X0B2P9_9EURO</name>
<feature type="transmembrane region" description="Helical" evidence="6">
    <location>
        <begin position="391"/>
        <end position="412"/>
    </location>
</feature>
<keyword evidence="5 6" id="KW-0472">Membrane</keyword>
<dbReference type="RefSeq" id="XP_056483738.1">
    <property type="nucleotide sequence ID" value="XM_056633118.1"/>
</dbReference>
<feature type="transmembrane region" description="Helical" evidence="6">
    <location>
        <begin position="62"/>
        <end position="82"/>
    </location>
</feature>
<evidence type="ECO:0000313" key="8">
    <source>
        <dbReference type="EMBL" id="KAJ5385940.1"/>
    </source>
</evidence>
<dbReference type="EMBL" id="JAPZBU010000009">
    <property type="protein sequence ID" value="KAJ5385940.1"/>
    <property type="molecule type" value="Genomic_DNA"/>
</dbReference>
<feature type="transmembrane region" description="Helical" evidence="6">
    <location>
        <begin position="237"/>
        <end position="257"/>
    </location>
</feature>
<evidence type="ECO:0000256" key="2">
    <source>
        <dbReference type="ARBA" id="ARBA00008066"/>
    </source>
</evidence>
<feature type="transmembrane region" description="Helical" evidence="6">
    <location>
        <begin position="88"/>
        <end position="108"/>
    </location>
</feature>
<dbReference type="PANTHER" id="PTHR22950:SF8">
    <property type="entry name" value="AMINO ACID TRANSPORTER (EUROFUNG)"/>
    <property type="match status" value="1"/>
</dbReference>
<protein>
    <submittedName>
        <fullName evidence="8">Transmembrane amino acid transporter protein-domain-containing protein</fullName>
    </submittedName>
</protein>
<dbReference type="PANTHER" id="PTHR22950">
    <property type="entry name" value="AMINO ACID TRANSPORTER"/>
    <property type="match status" value="1"/>
</dbReference>
<comment type="caution">
    <text evidence="8">The sequence shown here is derived from an EMBL/GenBank/DDBJ whole genome shotgun (WGS) entry which is preliminary data.</text>
</comment>
<feature type="transmembrane region" description="Helical" evidence="6">
    <location>
        <begin position="129"/>
        <end position="151"/>
    </location>
</feature>
<dbReference type="Proteomes" id="UP001147747">
    <property type="component" value="Unassembled WGS sequence"/>
</dbReference>
<organism evidence="8 9">
    <name type="scientific">Penicillium cosmopolitanum</name>
    <dbReference type="NCBI Taxonomy" id="1131564"/>
    <lineage>
        <taxon>Eukaryota</taxon>
        <taxon>Fungi</taxon>
        <taxon>Dikarya</taxon>
        <taxon>Ascomycota</taxon>
        <taxon>Pezizomycotina</taxon>
        <taxon>Eurotiomycetes</taxon>
        <taxon>Eurotiomycetidae</taxon>
        <taxon>Eurotiales</taxon>
        <taxon>Aspergillaceae</taxon>
        <taxon>Penicillium</taxon>
    </lineage>
</organism>
<proteinExistence type="inferred from homology"/>
<evidence type="ECO:0000256" key="5">
    <source>
        <dbReference type="ARBA" id="ARBA00023136"/>
    </source>
</evidence>
<evidence type="ECO:0000256" key="1">
    <source>
        <dbReference type="ARBA" id="ARBA00004141"/>
    </source>
</evidence>
<reference evidence="8" key="1">
    <citation type="submission" date="2022-12" db="EMBL/GenBank/DDBJ databases">
        <authorList>
            <person name="Petersen C."/>
        </authorList>
    </citation>
    <scope>NUCLEOTIDE SEQUENCE</scope>
    <source>
        <strain evidence="8">IBT 29677</strain>
    </source>
</reference>
<evidence type="ECO:0000256" key="6">
    <source>
        <dbReference type="SAM" id="Phobius"/>
    </source>
</evidence>
<feature type="transmembrane region" description="Helical" evidence="6">
    <location>
        <begin position="360"/>
        <end position="379"/>
    </location>
</feature>
<dbReference type="OrthoDB" id="655540at2759"/>
<evidence type="ECO:0000256" key="3">
    <source>
        <dbReference type="ARBA" id="ARBA00022692"/>
    </source>
</evidence>
<reference evidence="8" key="2">
    <citation type="journal article" date="2023" name="IMA Fungus">
        <title>Comparative genomic study of the Penicillium genus elucidates a diverse pangenome and 15 lateral gene transfer events.</title>
        <authorList>
            <person name="Petersen C."/>
            <person name="Sorensen T."/>
            <person name="Nielsen M.R."/>
            <person name="Sondergaard T.E."/>
            <person name="Sorensen J.L."/>
            <person name="Fitzpatrick D.A."/>
            <person name="Frisvad J.C."/>
            <person name="Nielsen K.L."/>
        </authorList>
    </citation>
    <scope>NUCLEOTIDE SEQUENCE</scope>
    <source>
        <strain evidence="8">IBT 29677</strain>
    </source>
</reference>
<dbReference type="GO" id="GO:0015179">
    <property type="term" value="F:L-amino acid transmembrane transporter activity"/>
    <property type="evidence" value="ECO:0007669"/>
    <property type="project" value="TreeGrafter"/>
</dbReference>
<feature type="transmembrane region" description="Helical" evidence="6">
    <location>
        <begin position="193"/>
        <end position="217"/>
    </location>
</feature>